<keyword evidence="2" id="KW-0808">Transferase</keyword>
<dbReference type="InterPro" id="IPR032675">
    <property type="entry name" value="LRR_dom_sf"/>
</dbReference>
<dbReference type="InterPro" id="IPR001611">
    <property type="entry name" value="Leu-rich_rpt"/>
</dbReference>
<protein>
    <submittedName>
        <fullName evidence="2">Receptor-type protein kinase, putative</fullName>
    </submittedName>
</protein>
<keyword evidence="2" id="KW-0418">Kinase</keyword>
<evidence type="ECO:0000313" key="2">
    <source>
        <dbReference type="EMBL" id="CUG89295.1"/>
    </source>
</evidence>
<dbReference type="OrthoDB" id="263256at2759"/>
<dbReference type="Pfam" id="PF13516">
    <property type="entry name" value="LRR_6"/>
    <property type="match status" value="1"/>
</dbReference>
<dbReference type="AlphaFoldDB" id="A0A0S4JGJ0"/>
<keyword evidence="2" id="KW-0675">Receptor</keyword>
<evidence type="ECO:0000256" key="1">
    <source>
        <dbReference type="SAM" id="MobiDB-lite"/>
    </source>
</evidence>
<dbReference type="PANTHER" id="PTHR13318">
    <property type="entry name" value="PARTNER OF PAIRED, ISOFORM B-RELATED"/>
    <property type="match status" value="1"/>
</dbReference>
<dbReference type="EMBL" id="CYKH01001718">
    <property type="protein sequence ID" value="CUG89295.1"/>
    <property type="molecule type" value="Genomic_DNA"/>
</dbReference>
<name>A0A0S4JGJ0_BODSA</name>
<dbReference type="Proteomes" id="UP000051952">
    <property type="component" value="Unassembled WGS sequence"/>
</dbReference>
<feature type="region of interest" description="Disordered" evidence="1">
    <location>
        <begin position="1"/>
        <end position="40"/>
    </location>
</feature>
<reference evidence="3" key="1">
    <citation type="submission" date="2015-09" db="EMBL/GenBank/DDBJ databases">
        <authorList>
            <consortium name="Pathogen Informatics"/>
        </authorList>
    </citation>
    <scope>NUCLEOTIDE SEQUENCE [LARGE SCALE GENOMIC DNA]</scope>
    <source>
        <strain evidence="3">Lake Konstanz</strain>
    </source>
</reference>
<dbReference type="VEuPathDB" id="TriTrypDB:BSAL_20315"/>
<keyword evidence="3" id="KW-1185">Reference proteome</keyword>
<proteinExistence type="predicted"/>
<dbReference type="GO" id="GO:0016301">
    <property type="term" value="F:kinase activity"/>
    <property type="evidence" value="ECO:0007669"/>
    <property type="project" value="UniProtKB-KW"/>
</dbReference>
<dbReference type="SUPFAM" id="SSF52047">
    <property type="entry name" value="RNI-like"/>
    <property type="match status" value="1"/>
</dbReference>
<gene>
    <name evidence="2" type="ORF">BSAL_20315</name>
</gene>
<evidence type="ECO:0000313" key="3">
    <source>
        <dbReference type="Proteomes" id="UP000051952"/>
    </source>
</evidence>
<sequence length="271" mass="30492">MSRQISLHDSTKRPRDDDAQGRMTPPLLRSRPRSPKATLQNNVPVTKVDRDEQQHFEGDDDWTGARSKHYNILVVGRIDIAQHESYAVMECGQSTDKLLLTTAPLACRTLSARVSLQRLQFLDLSGSGEITKQGLASVAALQQLRHLDLSDSECRIWCEDFAPVAALQQLQYLDLSGCTWLSDESFSHVATLLHLRYLALRDCSITDAGVSRLRYRSSSTSISVAVTRSQMRVSSTLLCCRSFSSLILQTVPRSRTQVLWAFPALWMLQHF</sequence>
<organism evidence="2 3">
    <name type="scientific">Bodo saltans</name>
    <name type="common">Flagellated protozoan</name>
    <dbReference type="NCBI Taxonomy" id="75058"/>
    <lineage>
        <taxon>Eukaryota</taxon>
        <taxon>Discoba</taxon>
        <taxon>Euglenozoa</taxon>
        <taxon>Kinetoplastea</taxon>
        <taxon>Metakinetoplastina</taxon>
        <taxon>Eubodonida</taxon>
        <taxon>Bodonidae</taxon>
        <taxon>Bodo</taxon>
    </lineage>
</organism>
<accession>A0A0S4JGJ0</accession>
<dbReference type="Gene3D" id="3.80.10.10">
    <property type="entry name" value="Ribonuclease Inhibitor"/>
    <property type="match status" value="2"/>
</dbReference>
<feature type="compositionally biased region" description="Basic and acidic residues" evidence="1">
    <location>
        <begin position="9"/>
        <end position="20"/>
    </location>
</feature>
<dbReference type="SMART" id="SM00367">
    <property type="entry name" value="LRR_CC"/>
    <property type="match status" value="3"/>
</dbReference>
<dbReference type="GO" id="GO:0019005">
    <property type="term" value="C:SCF ubiquitin ligase complex"/>
    <property type="evidence" value="ECO:0007669"/>
    <property type="project" value="TreeGrafter"/>
</dbReference>
<dbReference type="GO" id="GO:0031146">
    <property type="term" value="P:SCF-dependent proteasomal ubiquitin-dependent protein catabolic process"/>
    <property type="evidence" value="ECO:0007669"/>
    <property type="project" value="TreeGrafter"/>
</dbReference>
<dbReference type="InterPro" id="IPR006553">
    <property type="entry name" value="Leu-rich_rpt_Cys-con_subtyp"/>
</dbReference>